<evidence type="ECO:0000313" key="4">
    <source>
        <dbReference type="Proteomes" id="UP000297777"/>
    </source>
</evidence>
<gene>
    <name evidence="3" type="ORF">BTUL_0083g00570</name>
</gene>
<dbReference type="Proteomes" id="UP000297777">
    <property type="component" value="Unassembled WGS sequence"/>
</dbReference>
<feature type="chain" id="PRO_5021439023" description="AB hydrolase-1 domain-containing protein" evidence="1">
    <location>
        <begin position="19"/>
        <end position="417"/>
    </location>
</feature>
<dbReference type="InterPro" id="IPR000073">
    <property type="entry name" value="AB_hydrolase_1"/>
</dbReference>
<keyword evidence="4" id="KW-1185">Reference proteome</keyword>
<dbReference type="InterPro" id="IPR029058">
    <property type="entry name" value="AB_hydrolase_fold"/>
</dbReference>
<dbReference type="SUPFAM" id="SSF53474">
    <property type="entry name" value="alpha/beta-Hydrolases"/>
    <property type="match status" value="1"/>
</dbReference>
<name>A0A4Z1EQT0_9HELO</name>
<evidence type="ECO:0000256" key="1">
    <source>
        <dbReference type="SAM" id="SignalP"/>
    </source>
</evidence>
<comment type="caution">
    <text evidence="3">The sequence shown here is derived from an EMBL/GenBank/DDBJ whole genome shotgun (WGS) entry which is preliminary data.</text>
</comment>
<evidence type="ECO:0000313" key="3">
    <source>
        <dbReference type="EMBL" id="TGO12753.1"/>
    </source>
</evidence>
<feature type="signal peptide" evidence="1">
    <location>
        <begin position="1"/>
        <end position="18"/>
    </location>
</feature>
<keyword evidence="1" id="KW-0732">Signal</keyword>
<accession>A0A4Z1EQT0</accession>
<dbReference type="EMBL" id="PQXH01000083">
    <property type="protein sequence ID" value="TGO12753.1"/>
    <property type="molecule type" value="Genomic_DNA"/>
</dbReference>
<dbReference type="Pfam" id="PF12697">
    <property type="entry name" value="Abhydrolase_6"/>
    <property type="match status" value="1"/>
</dbReference>
<dbReference type="Gene3D" id="3.40.50.1820">
    <property type="entry name" value="alpha/beta hydrolase"/>
    <property type="match status" value="1"/>
</dbReference>
<sequence>MLKVSVAVVAASLGFIEAKSCTDISIPISINARNGNFNIPPLSDSIAVTKFAQDFLRAGQNYSASTLSGFTTVTGQYNIAATVCVPSESSSNSDSWQFLTHGIGFDRSYWDLPFNNYDYSYVDVAVDQYGYSTLAIDRLGIGESSKADPTSVIQAPAELSAIVEVTKLLRAGNLPDVEISEPTKIVHVGHSFGSILSYELVSAYPNITDGLILQGFSFDGSALPQTVAGFNIQSASVNQPYKFGAPSIVSLFGSAISHLGSTFSKIGCFYTAGSNKDTGNIYAQDLADGYLTWANLGANQFNFLAPPFYDPEIAKYTEKHKEPFTAGELLTLAAQPASAPEFEGPVLVLTGNEDAIFCGGDCMAGGGNKLEMVGGAFPKSSRFRARVLSGCGHAVNVHFVAGEAYRVMNEFLGEEGI</sequence>
<protein>
    <recommendedName>
        <fullName evidence="2">AB hydrolase-1 domain-containing protein</fullName>
    </recommendedName>
</protein>
<feature type="domain" description="AB hydrolase-1" evidence="2">
    <location>
        <begin position="99"/>
        <end position="397"/>
    </location>
</feature>
<evidence type="ECO:0000259" key="2">
    <source>
        <dbReference type="Pfam" id="PF12697"/>
    </source>
</evidence>
<organism evidence="3 4">
    <name type="scientific">Botrytis tulipae</name>
    <dbReference type="NCBI Taxonomy" id="87230"/>
    <lineage>
        <taxon>Eukaryota</taxon>
        <taxon>Fungi</taxon>
        <taxon>Dikarya</taxon>
        <taxon>Ascomycota</taxon>
        <taxon>Pezizomycotina</taxon>
        <taxon>Leotiomycetes</taxon>
        <taxon>Helotiales</taxon>
        <taxon>Sclerotiniaceae</taxon>
        <taxon>Botrytis</taxon>
    </lineage>
</organism>
<dbReference type="AlphaFoldDB" id="A0A4Z1EQT0"/>
<proteinExistence type="predicted"/>
<dbReference type="OrthoDB" id="190201at2759"/>
<reference evidence="3 4" key="1">
    <citation type="submission" date="2017-12" db="EMBL/GenBank/DDBJ databases">
        <title>Comparative genomics of Botrytis spp.</title>
        <authorList>
            <person name="Valero-Jimenez C.A."/>
            <person name="Tapia P."/>
            <person name="Veloso J."/>
            <person name="Silva-Moreno E."/>
            <person name="Staats M."/>
            <person name="Valdes J.H."/>
            <person name="Van Kan J.A.L."/>
        </authorList>
    </citation>
    <scope>NUCLEOTIDE SEQUENCE [LARGE SCALE GENOMIC DNA]</scope>
    <source>
        <strain evidence="3 4">Bt9001</strain>
    </source>
</reference>